<name>A0AAE1C8M7_9PEZI</name>
<sequence>MYDYIQGARLEQTHAVFSPDMSRLTVKGAELATVSETQVECDLMPNLTKTNSSMSPSQKLVPNGDDASWMDINLEDLKDIFSPATTRWSMVVLVRPWGPGLLNVFLKLLARKQKPESLDRKWHLKTRYPQRDLALKSWDESHWITLRSELRILLRSKTVVATANFLAVAPDTAQEGDVISWIQGCSALVLLRPTGGRHLYLH</sequence>
<evidence type="ECO:0000313" key="1">
    <source>
        <dbReference type="EMBL" id="KAK3682920.1"/>
    </source>
</evidence>
<reference evidence="1" key="1">
    <citation type="journal article" date="2023" name="Mol. Phylogenet. Evol.">
        <title>Genome-scale phylogeny and comparative genomics of the fungal order Sordariales.</title>
        <authorList>
            <person name="Hensen N."/>
            <person name="Bonometti L."/>
            <person name="Westerberg I."/>
            <person name="Brannstrom I.O."/>
            <person name="Guillou S."/>
            <person name="Cros-Aarteil S."/>
            <person name="Calhoun S."/>
            <person name="Haridas S."/>
            <person name="Kuo A."/>
            <person name="Mondo S."/>
            <person name="Pangilinan J."/>
            <person name="Riley R."/>
            <person name="LaButti K."/>
            <person name="Andreopoulos B."/>
            <person name="Lipzen A."/>
            <person name="Chen C."/>
            <person name="Yan M."/>
            <person name="Daum C."/>
            <person name="Ng V."/>
            <person name="Clum A."/>
            <person name="Steindorff A."/>
            <person name="Ohm R.A."/>
            <person name="Martin F."/>
            <person name="Silar P."/>
            <person name="Natvig D.O."/>
            <person name="Lalanne C."/>
            <person name="Gautier V."/>
            <person name="Ament-Velasquez S.L."/>
            <person name="Kruys A."/>
            <person name="Hutchinson M.I."/>
            <person name="Powell A.J."/>
            <person name="Barry K."/>
            <person name="Miller A.N."/>
            <person name="Grigoriev I.V."/>
            <person name="Debuchy R."/>
            <person name="Gladieux P."/>
            <person name="Hiltunen Thoren M."/>
            <person name="Johannesson H."/>
        </authorList>
    </citation>
    <scope>NUCLEOTIDE SEQUENCE</scope>
    <source>
        <strain evidence="1">CBS 314.62</strain>
    </source>
</reference>
<dbReference type="AlphaFoldDB" id="A0AAE1C8M7"/>
<organism evidence="1 2">
    <name type="scientific">Podospora appendiculata</name>
    <dbReference type="NCBI Taxonomy" id="314037"/>
    <lineage>
        <taxon>Eukaryota</taxon>
        <taxon>Fungi</taxon>
        <taxon>Dikarya</taxon>
        <taxon>Ascomycota</taxon>
        <taxon>Pezizomycotina</taxon>
        <taxon>Sordariomycetes</taxon>
        <taxon>Sordariomycetidae</taxon>
        <taxon>Sordariales</taxon>
        <taxon>Podosporaceae</taxon>
        <taxon>Podospora</taxon>
    </lineage>
</organism>
<keyword evidence="2" id="KW-1185">Reference proteome</keyword>
<proteinExistence type="predicted"/>
<reference evidence="1" key="2">
    <citation type="submission" date="2023-06" db="EMBL/GenBank/DDBJ databases">
        <authorList>
            <consortium name="Lawrence Berkeley National Laboratory"/>
            <person name="Haridas S."/>
            <person name="Hensen N."/>
            <person name="Bonometti L."/>
            <person name="Westerberg I."/>
            <person name="Brannstrom I.O."/>
            <person name="Guillou S."/>
            <person name="Cros-Aarteil S."/>
            <person name="Calhoun S."/>
            <person name="Kuo A."/>
            <person name="Mondo S."/>
            <person name="Pangilinan J."/>
            <person name="Riley R."/>
            <person name="Labutti K."/>
            <person name="Andreopoulos B."/>
            <person name="Lipzen A."/>
            <person name="Chen C."/>
            <person name="Yanf M."/>
            <person name="Daum C."/>
            <person name="Ng V."/>
            <person name="Clum A."/>
            <person name="Steindorff A."/>
            <person name="Ohm R."/>
            <person name="Martin F."/>
            <person name="Silar P."/>
            <person name="Natvig D."/>
            <person name="Lalanne C."/>
            <person name="Gautier V."/>
            <person name="Ament-Velasquez S.L."/>
            <person name="Kruys A."/>
            <person name="Hutchinson M.I."/>
            <person name="Powell A.J."/>
            <person name="Barry K."/>
            <person name="Miller A.N."/>
            <person name="Grigoriev I.V."/>
            <person name="Debuchy R."/>
            <person name="Gladieux P."/>
            <person name="Thoren M.H."/>
            <person name="Johannesson H."/>
        </authorList>
    </citation>
    <scope>NUCLEOTIDE SEQUENCE</scope>
    <source>
        <strain evidence="1">CBS 314.62</strain>
    </source>
</reference>
<accession>A0AAE1C8M7</accession>
<gene>
    <name evidence="1" type="ORF">B0T22DRAFT_472243</name>
</gene>
<dbReference type="EMBL" id="JAULSO010000005">
    <property type="protein sequence ID" value="KAK3682920.1"/>
    <property type="molecule type" value="Genomic_DNA"/>
</dbReference>
<dbReference type="Proteomes" id="UP001270362">
    <property type="component" value="Unassembled WGS sequence"/>
</dbReference>
<protein>
    <submittedName>
        <fullName evidence="1">Uncharacterized protein</fullName>
    </submittedName>
</protein>
<comment type="caution">
    <text evidence="1">The sequence shown here is derived from an EMBL/GenBank/DDBJ whole genome shotgun (WGS) entry which is preliminary data.</text>
</comment>
<evidence type="ECO:0000313" key="2">
    <source>
        <dbReference type="Proteomes" id="UP001270362"/>
    </source>
</evidence>